<keyword evidence="1" id="KW-0472">Membrane</keyword>
<feature type="transmembrane region" description="Helical" evidence="1">
    <location>
        <begin position="263"/>
        <end position="281"/>
    </location>
</feature>
<evidence type="ECO:0008006" key="4">
    <source>
        <dbReference type="Google" id="ProtNLM"/>
    </source>
</evidence>
<keyword evidence="1" id="KW-0812">Transmembrane</keyword>
<feature type="transmembrane region" description="Helical" evidence="1">
    <location>
        <begin position="57"/>
        <end position="79"/>
    </location>
</feature>
<feature type="transmembrane region" description="Helical" evidence="1">
    <location>
        <begin position="544"/>
        <end position="565"/>
    </location>
</feature>
<feature type="transmembrane region" description="Helical" evidence="1">
    <location>
        <begin position="85"/>
        <end position="105"/>
    </location>
</feature>
<organism evidence="2 3">
    <name type="scientific">Chironomus riparius</name>
    <dbReference type="NCBI Taxonomy" id="315576"/>
    <lineage>
        <taxon>Eukaryota</taxon>
        <taxon>Metazoa</taxon>
        <taxon>Ecdysozoa</taxon>
        <taxon>Arthropoda</taxon>
        <taxon>Hexapoda</taxon>
        <taxon>Insecta</taxon>
        <taxon>Pterygota</taxon>
        <taxon>Neoptera</taxon>
        <taxon>Endopterygota</taxon>
        <taxon>Diptera</taxon>
        <taxon>Nematocera</taxon>
        <taxon>Chironomoidea</taxon>
        <taxon>Chironomidae</taxon>
        <taxon>Chironominae</taxon>
        <taxon>Chironomus</taxon>
    </lineage>
</organism>
<dbReference type="EMBL" id="OU895878">
    <property type="protein sequence ID" value="CAG9801874.1"/>
    <property type="molecule type" value="Genomic_DNA"/>
</dbReference>
<sequence>MGTSVLIITFFNPAENIQRKILEDQDELIHNDCTNHIENIRKIQNAFNILNKTIGTVLSIITINNLTGITTIVFSTIALTRTINSIFLLMFNAISITSNMIITYINPSQNIEFKISETLFILTNNITNCHKCKEHRKMLLIELLNKPNLSVRFDNTFAYIGWFAAFKVNFIISASFNFYNNFQQFVLITLREIQSDLQDFEFSKNKLEKSIIKFVKIENFLEYYEKVFGLQQTVSNVTCVFAFVTFTFNFAQGTRSNFDVQTKFINVITFIPVIIQASYFISNFAEEISNEKRSILFILSDDLYYLVCTDYQKEISFNFIRTSTSGLDIELKFVSLLAFIPYLIQIKIFISNLSEDVTVKKMKILMILNKSFMHNLCNRNVKKILFNSVQAFKSDYDFNMKLTGFVTFLPFLIQIKFYLTNLAEDVENEKMLILMNLSDQLSYLSCTKNHRNQIKQLLIKLASKNNNFKIFNKMLLDHKFMYSVASISLLYFIVLIQYELGEELAFHKGLVVLKLTECVQNKDKKECFNFVQTLMSDYDYVMKISGFATYFPFILQMTLYITNFAEDIDNERKLILSLLNNQLPYLCCGNDQRENIKLLSIKLLAKNNNFKIFNKVLLNHKFMQSVLSISWMYFIVLVQFEIGV</sequence>
<feature type="transmembrane region" description="Helical" evidence="1">
    <location>
        <begin position="480"/>
        <end position="498"/>
    </location>
</feature>
<dbReference type="Proteomes" id="UP001153620">
    <property type="component" value="Chromosome 2"/>
</dbReference>
<feature type="transmembrane region" description="Helical" evidence="1">
    <location>
        <begin position="233"/>
        <end position="251"/>
    </location>
</feature>
<gene>
    <name evidence="2" type="ORF">CHIRRI_LOCUS4794</name>
</gene>
<dbReference type="AlphaFoldDB" id="A0A9N9RNR8"/>
<name>A0A9N9RNR8_9DIPT</name>
<keyword evidence="1" id="KW-1133">Transmembrane helix</keyword>
<reference evidence="2" key="2">
    <citation type="submission" date="2022-10" db="EMBL/GenBank/DDBJ databases">
        <authorList>
            <consortium name="ENA_rothamsted_submissions"/>
            <consortium name="culmorum"/>
            <person name="King R."/>
        </authorList>
    </citation>
    <scope>NUCLEOTIDE SEQUENCE</scope>
</reference>
<feature type="transmembrane region" description="Helical" evidence="1">
    <location>
        <begin position="622"/>
        <end position="640"/>
    </location>
</feature>
<protein>
    <recommendedName>
        <fullName evidence="4">Gustatory receptor</fullName>
    </recommendedName>
</protein>
<proteinExistence type="predicted"/>
<feature type="transmembrane region" description="Helical" evidence="1">
    <location>
        <begin position="156"/>
        <end position="179"/>
    </location>
</feature>
<evidence type="ECO:0000256" key="1">
    <source>
        <dbReference type="SAM" id="Phobius"/>
    </source>
</evidence>
<feature type="transmembrane region" description="Helical" evidence="1">
    <location>
        <begin position="333"/>
        <end position="353"/>
    </location>
</feature>
<reference evidence="2" key="1">
    <citation type="submission" date="2022-01" db="EMBL/GenBank/DDBJ databases">
        <authorList>
            <person name="King R."/>
        </authorList>
    </citation>
    <scope>NUCLEOTIDE SEQUENCE</scope>
</reference>
<accession>A0A9N9RNR8</accession>
<evidence type="ECO:0000313" key="2">
    <source>
        <dbReference type="EMBL" id="CAG9801874.1"/>
    </source>
</evidence>
<keyword evidence="3" id="KW-1185">Reference proteome</keyword>
<evidence type="ECO:0000313" key="3">
    <source>
        <dbReference type="Proteomes" id="UP001153620"/>
    </source>
</evidence>